<gene>
    <name evidence="2" type="ORF">RIMI_LOCUS16956055</name>
</gene>
<keyword evidence="3" id="KW-1185">Reference proteome</keyword>
<dbReference type="EMBL" id="CAUEEQ010048381">
    <property type="protein sequence ID" value="CAJ0959725.1"/>
    <property type="molecule type" value="Genomic_DNA"/>
</dbReference>
<name>A0ABN9M901_9NEOB</name>
<dbReference type="Proteomes" id="UP001176940">
    <property type="component" value="Unassembled WGS sequence"/>
</dbReference>
<feature type="region of interest" description="Disordered" evidence="1">
    <location>
        <begin position="163"/>
        <end position="248"/>
    </location>
</feature>
<feature type="compositionally biased region" description="Basic residues" evidence="1">
    <location>
        <begin position="31"/>
        <end position="40"/>
    </location>
</feature>
<feature type="region of interest" description="Disordered" evidence="1">
    <location>
        <begin position="11"/>
        <end position="74"/>
    </location>
</feature>
<sequence length="248" mass="27524">MTCWWALEGHRRPYNGDSPALPPREAEPPPIRHRPPRRLRANFSPAATPRSSPPSRRKRKNRPSPQRRERSFKSRHLYWRGCRLQTEKKIKEFSKWLQTPGNKKKLFSPEMNTVASGKRAITGAITEAEGSSGEVDAELVCKYHAELKEYNQAKYAKILCGTKGQKTLPKEEEDEDQGEQEIRCRPSEEVPVDGGDQAAPVPAGADEGGSIRAGDQRHVQSGGLSEVLPGRGGETLVAPRMDAGPGNE</sequence>
<accession>A0ABN9M901</accession>
<evidence type="ECO:0000313" key="3">
    <source>
        <dbReference type="Proteomes" id="UP001176940"/>
    </source>
</evidence>
<proteinExistence type="predicted"/>
<comment type="caution">
    <text evidence="2">The sequence shown here is derived from an EMBL/GenBank/DDBJ whole genome shotgun (WGS) entry which is preliminary data.</text>
</comment>
<evidence type="ECO:0000313" key="2">
    <source>
        <dbReference type="EMBL" id="CAJ0959725.1"/>
    </source>
</evidence>
<reference evidence="2" key="1">
    <citation type="submission" date="2023-07" db="EMBL/GenBank/DDBJ databases">
        <authorList>
            <person name="Stuckert A."/>
        </authorList>
    </citation>
    <scope>NUCLEOTIDE SEQUENCE</scope>
</reference>
<organism evidence="2 3">
    <name type="scientific">Ranitomeya imitator</name>
    <name type="common">mimic poison frog</name>
    <dbReference type="NCBI Taxonomy" id="111125"/>
    <lineage>
        <taxon>Eukaryota</taxon>
        <taxon>Metazoa</taxon>
        <taxon>Chordata</taxon>
        <taxon>Craniata</taxon>
        <taxon>Vertebrata</taxon>
        <taxon>Euteleostomi</taxon>
        <taxon>Amphibia</taxon>
        <taxon>Batrachia</taxon>
        <taxon>Anura</taxon>
        <taxon>Neobatrachia</taxon>
        <taxon>Hyloidea</taxon>
        <taxon>Dendrobatidae</taxon>
        <taxon>Dendrobatinae</taxon>
        <taxon>Ranitomeya</taxon>
    </lineage>
</organism>
<protein>
    <submittedName>
        <fullName evidence="2">Uncharacterized protein</fullName>
    </submittedName>
</protein>
<evidence type="ECO:0000256" key="1">
    <source>
        <dbReference type="SAM" id="MobiDB-lite"/>
    </source>
</evidence>